<dbReference type="InterPro" id="IPR035923">
    <property type="entry name" value="TT1751-like_sf"/>
</dbReference>
<sequence>MNYYITTTLKTDFQTALTLTKEALKDEGFGVLSEINIQEKFNEKLNVDFQKYTILGACNPPLGHEALTAENKAGVMLPCNVILQEIKPGIIEVASIDPFTSMQIIDNDELSRIAKQVKDKLENVIYTLEGENT</sequence>
<dbReference type="OrthoDB" id="9791067at2"/>
<protein>
    <recommendedName>
        <fullName evidence="1">DUF302 domain-containing protein</fullName>
    </recommendedName>
</protein>
<dbReference type="SUPFAM" id="SSF103247">
    <property type="entry name" value="TT1751-like"/>
    <property type="match status" value="1"/>
</dbReference>
<dbReference type="InterPro" id="IPR016796">
    <property type="entry name" value="UCP021774"/>
</dbReference>
<dbReference type="Gene3D" id="3.30.310.70">
    <property type="entry name" value="TT1751-like domain"/>
    <property type="match status" value="1"/>
</dbReference>
<dbReference type="PANTHER" id="PTHR38342:SF1">
    <property type="entry name" value="SLR5037 PROTEIN"/>
    <property type="match status" value="1"/>
</dbReference>
<gene>
    <name evidence="2" type="ORF">L21SP5_01583</name>
</gene>
<evidence type="ECO:0000259" key="1">
    <source>
        <dbReference type="Pfam" id="PF03625"/>
    </source>
</evidence>
<dbReference type="Proteomes" id="UP000064893">
    <property type="component" value="Chromosome"/>
</dbReference>
<evidence type="ECO:0000313" key="3">
    <source>
        <dbReference type="Proteomes" id="UP000064893"/>
    </source>
</evidence>
<dbReference type="PIRSF" id="PIRSF021774">
    <property type="entry name" value="UCP021774"/>
    <property type="match status" value="1"/>
</dbReference>
<feature type="domain" description="DUF302" evidence="1">
    <location>
        <begin position="35"/>
        <end position="98"/>
    </location>
</feature>
<dbReference type="RefSeq" id="WP_057952702.1">
    <property type="nucleotide sequence ID" value="NZ_CP013118.1"/>
</dbReference>
<dbReference type="CDD" id="cd14797">
    <property type="entry name" value="DUF302"/>
    <property type="match status" value="1"/>
</dbReference>
<dbReference type="PATRIC" id="fig|1307839.3.peg.1681"/>
<evidence type="ECO:0000313" key="2">
    <source>
        <dbReference type="EMBL" id="ALO15229.1"/>
    </source>
</evidence>
<dbReference type="EMBL" id="CP013118">
    <property type="protein sequence ID" value="ALO15229.1"/>
    <property type="molecule type" value="Genomic_DNA"/>
</dbReference>
<dbReference type="PANTHER" id="PTHR38342">
    <property type="entry name" value="SLR5037 PROTEIN"/>
    <property type="match status" value="1"/>
</dbReference>
<dbReference type="STRING" id="1307839.L21SP5_01583"/>
<keyword evidence="3" id="KW-1185">Reference proteome</keyword>
<proteinExistence type="predicted"/>
<reference evidence="2 3" key="1">
    <citation type="submission" date="2015-11" db="EMBL/GenBank/DDBJ databases">
        <title>Description and complete genome sequence of a novel strain predominating in hypersaline microbial mats and representing a new family of the Bacteriodetes phylum.</title>
        <authorList>
            <person name="Spring S."/>
            <person name="Bunk B."/>
            <person name="Sproer C."/>
            <person name="Klenk H.-P."/>
        </authorList>
    </citation>
    <scope>NUCLEOTIDE SEQUENCE [LARGE SCALE GENOMIC DNA]</scope>
    <source>
        <strain evidence="2 3">L21-Spi-D4</strain>
    </source>
</reference>
<accession>A0A0S2HYY0</accession>
<dbReference type="Pfam" id="PF03625">
    <property type="entry name" value="DUF302"/>
    <property type="match status" value="1"/>
</dbReference>
<dbReference type="KEGG" id="blq:L21SP5_01583"/>
<dbReference type="AlphaFoldDB" id="A0A0S2HYY0"/>
<name>A0A0S2HYY0_9BACT</name>
<organism evidence="2 3">
    <name type="scientific">Salinivirga cyanobacteriivorans</name>
    <dbReference type="NCBI Taxonomy" id="1307839"/>
    <lineage>
        <taxon>Bacteria</taxon>
        <taxon>Pseudomonadati</taxon>
        <taxon>Bacteroidota</taxon>
        <taxon>Bacteroidia</taxon>
        <taxon>Bacteroidales</taxon>
        <taxon>Salinivirgaceae</taxon>
        <taxon>Salinivirga</taxon>
    </lineage>
</organism>
<dbReference type="InterPro" id="IPR005180">
    <property type="entry name" value="DUF302"/>
</dbReference>